<dbReference type="VEuPathDB" id="FungiDB:LEMA_P105630.1"/>
<dbReference type="EMBL" id="FP929131">
    <property type="protein sequence ID" value="CBX97432.1"/>
    <property type="molecule type" value="Genomic_DNA"/>
</dbReference>
<name>E5A1G8_LEPMJ</name>
<dbReference type="Proteomes" id="UP000002668">
    <property type="component" value="Genome"/>
</dbReference>
<dbReference type="HOGENOM" id="CLU_2776394_0_0_1"/>
<organism evidence="2">
    <name type="scientific">Leptosphaeria maculans (strain JN3 / isolate v23.1.3 / race Av1-4-5-6-7-8)</name>
    <name type="common">Blackleg fungus</name>
    <name type="synonym">Phoma lingam</name>
    <dbReference type="NCBI Taxonomy" id="985895"/>
    <lineage>
        <taxon>Eukaryota</taxon>
        <taxon>Fungi</taxon>
        <taxon>Dikarya</taxon>
        <taxon>Ascomycota</taxon>
        <taxon>Pezizomycotina</taxon>
        <taxon>Dothideomycetes</taxon>
        <taxon>Pleosporomycetidae</taxon>
        <taxon>Pleosporales</taxon>
        <taxon>Pleosporineae</taxon>
        <taxon>Leptosphaeriaceae</taxon>
        <taxon>Plenodomus</taxon>
        <taxon>Plenodomus lingam/Leptosphaeria maculans species complex</taxon>
    </lineage>
</organism>
<proteinExistence type="predicted"/>
<accession>E5A1G8</accession>
<sequence>MASFVLAAYHQSGPYKFTSANQFKDSSSRLSSANLHNPVSVKEKMEEFLTISAQKHGTMDSKAPKNIGV</sequence>
<dbReference type="AlphaFoldDB" id="E5A1G8"/>
<protein>
    <submittedName>
        <fullName evidence="1">Predicted protein</fullName>
    </submittedName>
</protein>
<evidence type="ECO:0000313" key="1">
    <source>
        <dbReference type="EMBL" id="CBX97432.1"/>
    </source>
</evidence>
<evidence type="ECO:0000313" key="2">
    <source>
        <dbReference type="Proteomes" id="UP000002668"/>
    </source>
</evidence>
<reference evidence="2" key="1">
    <citation type="journal article" date="2011" name="Nat. Commun.">
        <title>Effector diversification within compartments of the Leptosphaeria maculans genome affected by Repeat-Induced Point mutations.</title>
        <authorList>
            <person name="Rouxel T."/>
            <person name="Grandaubert J."/>
            <person name="Hane J.K."/>
            <person name="Hoede C."/>
            <person name="van de Wouw A.P."/>
            <person name="Couloux A."/>
            <person name="Dominguez V."/>
            <person name="Anthouard V."/>
            <person name="Bally P."/>
            <person name="Bourras S."/>
            <person name="Cozijnsen A.J."/>
            <person name="Ciuffetti L.M."/>
            <person name="Degrave A."/>
            <person name="Dilmaghani A."/>
            <person name="Duret L."/>
            <person name="Fudal I."/>
            <person name="Goodwin S.B."/>
            <person name="Gout L."/>
            <person name="Glaser N."/>
            <person name="Linglin J."/>
            <person name="Kema G.H.J."/>
            <person name="Lapalu N."/>
            <person name="Lawrence C.B."/>
            <person name="May K."/>
            <person name="Meyer M."/>
            <person name="Ollivier B."/>
            <person name="Poulain J."/>
            <person name="Schoch C.L."/>
            <person name="Simon A."/>
            <person name="Spatafora J.W."/>
            <person name="Stachowiak A."/>
            <person name="Turgeon B.G."/>
            <person name="Tyler B.M."/>
            <person name="Vincent D."/>
            <person name="Weissenbach J."/>
            <person name="Amselem J."/>
            <person name="Quesneville H."/>
            <person name="Oliver R.P."/>
            <person name="Wincker P."/>
            <person name="Balesdent M.-H."/>
            <person name="Howlett B.J."/>
        </authorList>
    </citation>
    <scope>NUCLEOTIDE SEQUENCE [LARGE SCALE GENOMIC DNA]</scope>
    <source>
        <strain evidence="2">JN3 / isolate v23.1.3 / race Av1-4-5-6-7-8</strain>
    </source>
</reference>
<keyword evidence="2" id="KW-1185">Reference proteome</keyword>
<dbReference type="InParanoid" id="E5A1G8"/>
<gene>
    <name evidence="1" type="ORF">LEMA_P105630.1</name>
</gene>